<dbReference type="OrthoDB" id="9762420at2"/>
<evidence type="ECO:0000313" key="7">
    <source>
        <dbReference type="Proteomes" id="UP000078476"/>
    </source>
</evidence>
<evidence type="ECO:0000313" key="6">
    <source>
        <dbReference type="EMBL" id="OAI16089.1"/>
    </source>
</evidence>
<dbReference type="InterPro" id="IPR017847">
    <property type="entry name" value="T6SS_RhsGE_Vgr_subset"/>
</dbReference>
<dbReference type="InterPro" id="IPR006531">
    <property type="entry name" value="Gp5/Vgr_OB"/>
</dbReference>
<feature type="domain" description="Gp5/Type VI secretion system Vgr C-terminal trimerisation" evidence="5">
    <location>
        <begin position="473"/>
        <end position="586"/>
    </location>
</feature>
<gene>
    <name evidence="6" type="ORF">A1359_08715</name>
</gene>
<evidence type="ECO:0000256" key="2">
    <source>
        <dbReference type="ARBA" id="ARBA00005558"/>
    </source>
</evidence>
<comment type="caution">
    <text evidence="6">The sequence shown here is derived from an EMBL/GenBank/DDBJ whole genome shotgun (WGS) entry which is preliminary data.</text>
</comment>
<keyword evidence="3" id="KW-0964">Secreted</keyword>
<dbReference type="Gene3D" id="4.10.220.110">
    <property type="match status" value="1"/>
</dbReference>
<dbReference type="GO" id="GO:0005576">
    <property type="term" value="C:extracellular region"/>
    <property type="evidence" value="ECO:0007669"/>
    <property type="project" value="UniProtKB-SubCell"/>
</dbReference>
<dbReference type="STRING" id="980561.A1359_08715"/>
<feature type="domain" description="Gp5/Type VI secretion system Vgr C-terminal trimerisation" evidence="5">
    <location>
        <begin position="598"/>
        <end position="666"/>
    </location>
</feature>
<evidence type="ECO:0000259" key="5">
    <source>
        <dbReference type="Pfam" id="PF22178"/>
    </source>
</evidence>
<evidence type="ECO:0000256" key="3">
    <source>
        <dbReference type="ARBA" id="ARBA00022525"/>
    </source>
</evidence>
<dbReference type="Gene3D" id="2.40.50.230">
    <property type="entry name" value="Gp5 N-terminal domain"/>
    <property type="match status" value="1"/>
</dbReference>
<dbReference type="SUPFAM" id="SSF69255">
    <property type="entry name" value="gp5 N-terminal domain-like"/>
    <property type="match status" value="1"/>
</dbReference>
<comment type="similarity">
    <text evidence="2">Belongs to the VgrG protein family.</text>
</comment>
<dbReference type="InterPro" id="IPR054030">
    <property type="entry name" value="Gp5_Vgr_C"/>
</dbReference>
<comment type="subcellular location">
    <subcellularLocation>
        <location evidence="1">Secreted</location>
    </subcellularLocation>
</comment>
<reference evidence="6 7" key="1">
    <citation type="submission" date="2016-03" db="EMBL/GenBank/DDBJ databases">
        <authorList>
            <person name="Ploux O."/>
        </authorList>
    </citation>
    <scope>NUCLEOTIDE SEQUENCE [LARGE SCALE GENOMIC DNA]</scope>
    <source>
        <strain evidence="6 7">R-45370</strain>
    </source>
</reference>
<feature type="domain" description="Gp5/Type VI secretion system Vgr protein OB-fold" evidence="4">
    <location>
        <begin position="388"/>
        <end position="456"/>
    </location>
</feature>
<protein>
    <submittedName>
        <fullName evidence="6">Type VI secretion protein ImpA</fullName>
    </submittedName>
</protein>
<proteinExistence type="inferred from homology"/>
<dbReference type="NCBIfam" id="TIGR01646">
    <property type="entry name" value="vgr_GE"/>
    <property type="match status" value="1"/>
</dbReference>
<dbReference type="Pfam" id="PF05954">
    <property type="entry name" value="Phage_GPD"/>
    <property type="match status" value="1"/>
</dbReference>
<accession>A0A177NFX5</accession>
<dbReference type="Proteomes" id="UP000078476">
    <property type="component" value="Unassembled WGS sequence"/>
</dbReference>
<keyword evidence="7" id="KW-1185">Reference proteome</keyword>
<dbReference type="Gene3D" id="3.55.50.10">
    <property type="entry name" value="Baseplate protein-like domains"/>
    <property type="match status" value="1"/>
</dbReference>
<dbReference type="EMBL" id="LUUI01000098">
    <property type="protein sequence ID" value="OAI16089.1"/>
    <property type="molecule type" value="Genomic_DNA"/>
</dbReference>
<dbReference type="SUPFAM" id="SSF69349">
    <property type="entry name" value="Phage fibre proteins"/>
    <property type="match status" value="2"/>
</dbReference>
<dbReference type="InterPro" id="IPR037026">
    <property type="entry name" value="Vgr_OB-fold_dom_sf"/>
</dbReference>
<dbReference type="RefSeq" id="WP_066981712.1">
    <property type="nucleotide sequence ID" value="NZ_LUUI01000098.1"/>
</dbReference>
<dbReference type="FunFam" id="3.55.50.10:FF:000001">
    <property type="entry name" value="Actin cross-linking toxin VgrG1"/>
    <property type="match status" value="1"/>
</dbReference>
<dbReference type="InterPro" id="IPR006533">
    <property type="entry name" value="T6SS_Vgr_RhsGE"/>
</dbReference>
<dbReference type="SUPFAM" id="SSF69279">
    <property type="entry name" value="Phage tail proteins"/>
    <property type="match status" value="2"/>
</dbReference>
<sequence length="719" mass="81003">MAAIQKNRKIQVFTPLKENTLLFYQMHGSEQLSEPYLYNLELLSESSTINPEALLGESVTIGLELDNNKWRYFNGFVSRFGQYGNQGGYHHYRAEVRPWLWFLTRASNCRIFQNQTAPDIIKQVFRDQGFTDFESKLNASYSSREYCVQYRETDFNFVSRLMEEEGIYYYFSHDNGKHTLVLIDDNNAHVEYPGYQNIPYYAELRADLARLDHVHEWGFAREVQPGAYELTDYDFKKPKANLKVKSQLKESHTHSEREFFDYPGRYTETGAGDNYVRQRIEEQHARFERCEGQANARGLSVGYAFKLQDHPRDDQNKKYLVVSAEYHLKLDEYFSNSTGGDPEQPYTCSFTALDNARPFRPSRSSLKPLVHGAQTAVVVGPSGDEIYTDQYGRVKVQFHWDRYGKKDQDSSCWVRVAHPWAGKNWGMVAIPRIGHEVVIEFLEGDPDQPLIIGSVYNADMMPPYALPANATQTGIKSRSSKGGGGDNFNEIRLEDKKGSEEMYFHAEKDQNILVENDRNEEIDRDRTLLVKRDKSETVERNKVVHVAGNHSENIDGAMSIVVGQTLTETVLINYAETVGGAMELTVGAALAITVGAAMSEAVAGSKSEAIGGSKTESIGRNKTITVGENLTESVKGNQSVTVDKDLTETITGKRRIEVTKESTLQAKKIQITAADEISFKTGSAEIIMKKNGDITIKGGKITVKGSSDLILKGSKISEN</sequence>
<dbReference type="InterPro" id="IPR050708">
    <property type="entry name" value="T6SS_VgrG/RHS"/>
</dbReference>
<dbReference type="PANTHER" id="PTHR32305">
    <property type="match status" value="1"/>
</dbReference>
<evidence type="ECO:0000256" key="1">
    <source>
        <dbReference type="ARBA" id="ARBA00004613"/>
    </source>
</evidence>
<dbReference type="Gene3D" id="2.30.110.50">
    <property type="match status" value="1"/>
</dbReference>
<evidence type="ECO:0000259" key="4">
    <source>
        <dbReference type="Pfam" id="PF04717"/>
    </source>
</evidence>
<dbReference type="AlphaFoldDB" id="A0A177NFX5"/>
<dbReference type="PANTHER" id="PTHR32305:SF15">
    <property type="entry name" value="PROTEIN RHSA-RELATED"/>
    <property type="match status" value="1"/>
</dbReference>
<dbReference type="Pfam" id="PF04717">
    <property type="entry name" value="Phage_base_V"/>
    <property type="match status" value="1"/>
</dbReference>
<dbReference type="NCBIfam" id="TIGR03361">
    <property type="entry name" value="VI_Rhs_Vgr"/>
    <property type="match status" value="1"/>
</dbReference>
<organism evidence="6 7">
    <name type="scientific">Methylomonas lenta</name>
    <dbReference type="NCBI Taxonomy" id="980561"/>
    <lineage>
        <taxon>Bacteria</taxon>
        <taxon>Pseudomonadati</taxon>
        <taxon>Pseudomonadota</taxon>
        <taxon>Gammaproteobacteria</taxon>
        <taxon>Methylococcales</taxon>
        <taxon>Methylococcaceae</taxon>
        <taxon>Methylomonas</taxon>
    </lineage>
</organism>
<dbReference type="Pfam" id="PF22178">
    <property type="entry name" value="Gp5_trimer_C"/>
    <property type="match status" value="2"/>
</dbReference>
<name>A0A177NFX5_9GAMM</name>